<evidence type="ECO:0000313" key="1">
    <source>
        <dbReference type="EMBL" id="KAF6137021.1"/>
    </source>
</evidence>
<dbReference type="EMBL" id="JACGCM010002660">
    <property type="protein sequence ID" value="KAF6137021.1"/>
    <property type="molecule type" value="Genomic_DNA"/>
</dbReference>
<dbReference type="AlphaFoldDB" id="A0A7J7L310"/>
<organism evidence="1 2">
    <name type="scientific">Kingdonia uniflora</name>
    <dbReference type="NCBI Taxonomy" id="39325"/>
    <lineage>
        <taxon>Eukaryota</taxon>
        <taxon>Viridiplantae</taxon>
        <taxon>Streptophyta</taxon>
        <taxon>Embryophyta</taxon>
        <taxon>Tracheophyta</taxon>
        <taxon>Spermatophyta</taxon>
        <taxon>Magnoliopsida</taxon>
        <taxon>Ranunculales</taxon>
        <taxon>Circaeasteraceae</taxon>
        <taxon>Kingdonia</taxon>
    </lineage>
</organism>
<accession>A0A7J7L310</accession>
<keyword evidence="2" id="KW-1185">Reference proteome</keyword>
<comment type="caution">
    <text evidence="1">The sequence shown here is derived from an EMBL/GenBank/DDBJ whole genome shotgun (WGS) entry which is preliminary data.</text>
</comment>
<name>A0A7J7L310_9MAGN</name>
<gene>
    <name evidence="1" type="ORF">GIB67_030785</name>
</gene>
<dbReference type="OrthoDB" id="1306283at2759"/>
<protein>
    <submittedName>
        <fullName evidence="1">Uncharacterized protein</fullName>
    </submittedName>
</protein>
<reference evidence="1 2" key="1">
    <citation type="journal article" date="2020" name="IScience">
        <title>Genome Sequencing of the Endangered Kingdonia uniflora (Circaeasteraceae, Ranunculales) Reveals Potential Mechanisms of Evolutionary Specialization.</title>
        <authorList>
            <person name="Sun Y."/>
            <person name="Deng T."/>
            <person name="Zhang A."/>
            <person name="Moore M.J."/>
            <person name="Landis J.B."/>
            <person name="Lin N."/>
            <person name="Zhang H."/>
            <person name="Zhang X."/>
            <person name="Huang J."/>
            <person name="Zhang X."/>
            <person name="Sun H."/>
            <person name="Wang H."/>
        </authorList>
    </citation>
    <scope>NUCLEOTIDE SEQUENCE [LARGE SCALE GENOMIC DNA]</scope>
    <source>
        <strain evidence="1">TB1705</strain>
        <tissue evidence="1">Leaf</tissue>
    </source>
</reference>
<dbReference type="Pfam" id="PF14223">
    <property type="entry name" value="Retrotran_gag_2"/>
    <property type="match status" value="1"/>
</dbReference>
<dbReference type="Proteomes" id="UP000541444">
    <property type="component" value="Unassembled WGS sequence"/>
</dbReference>
<proteinExistence type="predicted"/>
<sequence>MEDLDSWAVSGIRLCLAKNVLANVVGEKTVKSVWEELKSLHQTKSLLNYLYLKEQLHTLKMNEGTSVGDHLGTLNGIVSELESIEVKVEDEDMALQLIWYPPSTFKHLKPTLMYGKETLSF</sequence>
<evidence type="ECO:0000313" key="2">
    <source>
        <dbReference type="Proteomes" id="UP000541444"/>
    </source>
</evidence>